<dbReference type="SUPFAM" id="SSF47413">
    <property type="entry name" value="lambda repressor-like DNA-binding domains"/>
    <property type="match status" value="1"/>
</dbReference>
<dbReference type="AlphaFoldDB" id="A0A372NQG0"/>
<organism evidence="2 3">
    <name type="scientific">Mucilaginibacter conchicola</name>
    <dbReference type="NCBI Taxonomy" id="2303333"/>
    <lineage>
        <taxon>Bacteria</taxon>
        <taxon>Pseudomonadati</taxon>
        <taxon>Bacteroidota</taxon>
        <taxon>Sphingobacteriia</taxon>
        <taxon>Sphingobacteriales</taxon>
        <taxon>Sphingobacteriaceae</taxon>
        <taxon>Mucilaginibacter</taxon>
    </lineage>
</organism>
<name>A0A372NQG0_9SPHI</name>
<dbReference type="OrthoDB" id="1122522at2"/>
<dbReference type="PROSITE" id="PS50943">
    <property type="entry name" value="HTH_CROC1"/>
    <property type="match status" value="1"/>
</dbReference>
<keyword evidence="3" id="KW-1185">Reference proteome</keyword>
<dbReference type="InterPro" id="IPR010982">
    <property type="entry name" value="Lambda_DNA-bd_dom_sf"/>
</dbReference>
<protein>
    <submittedName>
        <fullName evidence="2">XRE family transcriptional regulator</fullName>
    </submittedName>
</protein>
<evidence type="ECO:0000313" key="3">
    <source>
        <dbReference type="Proteomes" id="UP000264217"/>
    </source>
</evidence>
<dbReference type="Pfam" id="PF01381">
    <property type="entry name" value="HTH_3"/>
    <property type="match status" value="1"/>
</dbReference>
<dbReference type="RefSeq" id="WP_117393301.1">
    <property type="nucleotide sequence ID" value="NZ_QWDC01000003.1"/>
</dbReference>
<comment type="caution">
    <text evidence="2">The sequence shown here is derived from an EMBL/GenBank/DDBJ whole genome shotgun (WGS) entry which is preliminary data.</text>
</comment>
<reference evidence="2 3" key="1">
    <citation type="submission" date="2018-08" db="EMBL/GenBank/DDBJ databases">
        <title>Mucilaginibacter sp. MYSH2.</title>
        <authorList>
            <person name="Seo T."/>
        </authorList>
    </citation>
    <scope>NUCLEOTIDE SEQUENCE [LARGE SCALE GENOMIC DNA]</scope>
    <source>
        <strain evidence="2 3">MYSH2</strain>
    </source>
</reference>
<gene>
    <name evidence="2" type="ORF">D0C36_19340</name>
</gene>
<evidence type="ECO:0000259" key="1">
    <source>
        <dbReference type="PROSITE" id="PS50943"/>
    </source>
</evidence>
<dbReference type="SMART" id="SM00530">
    <property type="entry name" value="HTH_XRE"/>
    <property type="match status" value="1"/>
</dbReference>
<feature type="domain" description="HTH cro/C1-type" evidence="1">
    <location>
        <begin position="8"/>
        <end position="62"/>
    </location>
</feature>
<dbReference type="CDD" id="cd00093">
    <property type="entry name" value="HTH_XRE"/>
    <property type="match status" value="1"/>
</dbReference>
<sequence length="110" mass="13212">MNHIGEKIRIQRLTRNYSQEYMAFMLDISQAAYSNLERDETEMTIKRIYEIAEILEISPFELMPKPKFGVSIDHLFFWRTIRKFREVWLAGVRARKKEIKQFTGSYSDTL</sequence>
<dbReference type="InterPro" id="IPR001387">
    <property type="entry name" value="Cro/C1-type_HTH"/>
</dbReference>
<dbReference type="Proteomes" id="UP000264217">
    <property type="component" value="Unassembled WGS sequence"/>
</dbReference>
<accession>A0A372NQG0</accession>
<dbReference type="GO" id="GO:0003677">
    <property type="term" value="F:DNA binding"/>
    <property type="evidence" value="ECO:0007669"/>
    <property type="project" value="InterPro"/>
</dbReference>
<proteinExistence type="predicted"/>
<dbReference type="EMBL" id="QWDC01000003">
    <property type="protein sequence ID" value="RFZ91098.1"/>
    <property type="molecule type" value="Genomic_DNA"/>
</dbReference>
<dbReference type="Gene3D" id="1.10.260.40">
    <property type="entry name" value="lambda repressor-like DNA-binding domains"/>
    <property type="match status" value="1"/>
</dbReference>
<evidence type="ECO:0000313" key="2">
    <source>
        <dbReference type="EMBL" id="RFZ91098.1"/>
    </source>
</evidence>